<dbReference type="PANTHER" id="PTHR31893">
    <property type="entry name" value="TRANSMEMBRANE PROTEIN 151 HOMOLOG"/>
    <property type="match status" value="1"/>
</dbReference>
<dbReference type="PANTHER" id="PTHR31893:SF5">
    <property type="entry name" value="TRANSMEMBRANE PROTEIN 151 HOMOLOG"/>
    <property type="match status" value="1"/>
</dbReference>
<name>A0A6P3Y511_DINQU</name>
<proteinExistence type="inferred from homology"/>
<dbReference type="Proteomes" id="UP000515204">
    <property type="component" value="Unplaced"/>
</dbReference>
<dbReference type="GeneID" id="106749847"/>
<dbReference type="InterPro" id="IPR026767">
    <property type="entry name" value="Tmem151"/>
</dbReference>
<evidence type="ECO:0000256" key="7">
    <source>
        <dbReference type="SAM" id="Phobius"/>
    </source>
</evidence>
<dbReference type="OrthoDB" id="190434at2759"/>
<keyword evidence="8" id="KW-1185">Reference proteome</keyword>
<feature type="region of interest" description="Disordered" evidence="6">
    <location>
        <begin position="914"/>
        <end position="934"/>
    </location>
</feature>
<evidence type="ECO:0000256" key="2">
    <source>
        <dbReference type="ARBA" id="ARBA00009583"/>
    </source>
</evidence>
<feature type="compositionally biased region" description="Polar residues" evidence="6">
    <location>
        <begin position="528"/>
        <end position="537"/>
    </location>
</feature>
<feature type="region of interest" description="Disordered" evidence="6">
    <location>
        <begin position="476"/>
        <end position="560"/>
    </location>
</feature>
<feature type="compositionally biased region" description="Basic and acidic residues" evidence="6">
    <location>
        <begin position="924"/>
        <end position="934"/>
    </location>
</feature>
<evidence type="ECO:0000256" key="3">
    <source>
        <dbReference type="ARBA" id="ARBA00022692"/>
    </source>
</evidence>
<evidence type="ECO:0000256" key="6">
    <source>
        <dbReference type="SAM" id="MobiDB-lite"/>
    </source>
</evidence>
<feature type="compositionally biased region" description="Polar residues" evidence="6">
    <location>
        <begin position="551"/>
        <end position="560"/>
    </location>
</feature>
<comment type="similarity">
    <text evidence="2">Belongs to the TMEM151 family.</text>
</comment>
<dbReference type="AlphaFoldDB" id="A0A6P3Y511"/>
<evidence type="ECO:0000256" key="1">
    <source>
        <dbReference type="ARBA" id="ARBA00004141"/>
    </source>
</evidence>
<evidence type="ECO:0000313" key="9">
    <source>
        <dbReference type="RefSeq" id="XP_014485194.1"/>
    </source>
</evidence>
<dbReference type="RefSeq" id="XP_014485194.1">
    <property type="nucleotide sequence ID" value="XM_014629708.1"/>
</dbReference>
<evidence type="ECO:0000256" key="5">
    <source>
        <dbReference type="ARBA" id="ARBA00023136"/>
    </source>
</evidence>
<reference evidence="9" key="1">
    <citation type="submission" date="2025-08" db="UniProtKB">
        <authorList>
            <consortium name="RefSeq"/>
        </authorList>
    </citation>
    <scope>IDENTIFICATION</scope>
</reference>
<dbReference type="Pfam" id="PF14857">
    <property type="entry name" value="TMEM151"/>
    <property type="match status" value="1"/>
</dbReference>
<sequence>MMNRENEEQRPIAQTLCGALQREPNCKCLLLSLLIYICIAAVTWCRCTNVTKLMVNYAKFPIRSSKHITSPCDEGYIYIPVAFMGMLYLVYLVECYHSPIRIDLLHAESQDSVLAKLAQLKMARPTIWWRAVSYHYARRKRQITRYRNGDNYITTQVYYERVNTHVATSSYYYHYCGVKDISKDLVLGAKIPITKIMLTKGFAFSNMTSATEFEEIRSRFFAEQEIRDDYLEMREGLDIGNNVNSTMLVAVLGNPWFTNRYVYWCLSALLLSWPLRVIIEYKTQYADYQITKLFGVNYDTPTSGEPIHASMSQLSQPGSYMLAPSYSEALLMDPAPSNEVERDHENWQSSQTQADVETDMVPSYSEALLYERAEQLSHQNVNVVSVVNAAGNSADATTSCNMEDPAEPILTTPCEYHCPCPCHSNTNSYEIRVDERSYIEITSSSEHLPVSPPPTHRVVNDDDDTFESRIATLRTTADGRLHPSANRAPRSMDNLQSGASPSKCGSCGRMSISTQTINSDDHARAKSGRSSRTSSVDFVTGVTPKRDKQTIPCNISEPNLRSRSEPANAYLKENVKSLENILENEEEPMRSGKAGCASAEANLPSERPYFGGHQRWTPVPRPPSLSHSRSLSLDEESVSSRAYMSNKGAIPRTEAARSRITVNPISNEACWKLPNSKTYFCLKSILKQNRRRYTLVTADEYQNLADQTADRGLEGVDAFGRGKKDDVWADRFADRSRMRENFANPRRRMPSFEEFMVVGGDRPYPAGDQNREGTRTLIFASPLQKIPSSDPFGGKDLVPGRSSMERNLRENPTPVLARLARSTADREAKRRVPDYNRHRRVYNVQQERPVMHPFLHSHAQHQHQHQHQHPLLQHRLPSVDHGDRMDDFQTNETPYRSNVSLPPHNSLFSEHAGRRSMIRTSSEQYDRSTGDRRPIDLRSLNRRHQCAGLTRSFTERRPKVARLDRNFRRSFNGRVEDYRTEDYRTENYRTEDYRTEDYRTEDYRMENTKRRNFSMETSL</sequence>
<feature type="transmembrane region" description="Helical" evidence="7">
    <location>
        <begin position="29"/>
        <end position="55"/>
    </location>
</feature>
<organism evidence="8 9">
    <name type="scientific">Dinoponera quadriceps</name>
    <name type="common">South American ant</name>
    <dbReference type="NCBI Taxonomy" id="609295"/>
    <lineage>
        <taxon>Eukaryota</taxon>
        <taxon>Metazoa</taxon>
        <taxon>Ecdysozoa</taxon>
        <taxon>Arthropoda</taxon>
        <taxon>Hexapoda</taxon>
        <taxon>Insecta</taxon>
        <taxon>Pterygota</taxon>
        <taxon>Neoptera</taxon>
        <taxon>Endopterygota</taxon>
        <taxon>Hymenoptera</taxon>
        <taxon>Apocrita</taxon>
        <taxon>Aculeata</taxon>
        <taxon>Formicoidea</taxon>
        <taxon>Formicidae</taxon>
        <taxon>Ponerinae</taxon>
        <taxon>Ponerini</taxon>
        <taxon>Dinoponera</taxon>
    </lineage>
</organism>
<protein>
    <submittedName>
        <fullName evidence="9">Uncharacterized protein LOC106749847 isoform X1</fullName>
    </submittedName>
</protein>
<gene>
    <name evidence="9" type="primary">LOC106749847</name>
</gene>
<keyword evidence="4 7" id="KW-1133">Transmembrane helix</keyword>
<feature type="region of interest" description="Disordered" evidence="6">
    <location>
        <begin position="444"/>
        <end position="463"/>
    </location>
</feature>
<keyword evidence="5 7" id="KW-0472">Membrane</keyword>
<dbReference type="GO" id="GO:0016020">
    <property type="term" value="C:membrane"/>
    <property type="evidence" value="ECO:0007669"/>
    <property type="project" value="UniProtKB-SubCell"/>
</dbReference>
<accession>A0A6P3Y511</accession>
<evidence type="ECO:0000256" key="4">
    <source>
        <dbReference type="ARBA" id="ARBA00022989"/>
    </source>
</evidence>
<keyword evidence="3 7" id="KW-0812">Transmembrane</keyword>
<dbReference type="KEGG" id="dqu:106749847"/>
<comment type="subcellular location">
    <subcellularLocation>
        <location evidence="1">Membrane</location>
        <topology evidence="1">Multi-pass membrane protein</topology>
    </subcellularLocation>
</comment>
<evidence type="ECO:0000313" key="8">
    <source>
        <dbReference type="Proteomes" id="UP000515204"/>
    </source>
</evidence>